<dbReference type="PATRIC" id="fig|883169.3.peg.1178"/>
<dbReference type="Gene3D" id="3.40.50.300">
    <property type="entry name" value="P-loop containing nucleotide triphosphate hydrolases"/>
    <property type="match status" value="1"/>
</dbReference>
<reference evidence="6 9" key="1">
    <citation type="journal article" date="2012" name="J. Bacteriol.">
        <title>Draft Genome Sequence of Turicella otitidis ATCC 51513, Isolated from Middle Ear Fluid from a Child with Otitis Media.</title>
        <authorList>
            <person name="Brinkrolf K."/>
            <person name="Schneider J."/>
            <person name="Knecht M."/>
            <person name="Ruckert C."/>
            <person name="Tauch A."/>
        </authorList>
    </citation>
    <scope>NUCLEOTIDE SEQUENCE [LARGE SCALE GENOMIC DNA]</scope>
    <source>
        <strain evidence="6 9">ATCC 51513</strain>
    </source>
</reference>
<dbReference type="HOGENOM" id="CLU_000604_1_22_11"/>
<comment type="caution">
    <text evidence="6">The sequence shown here is derived from an EMBL/GenBank/DDBJ whole genome shotgun (WGS) entry which is preliminary data.</text>
</comment>
<gene>
    <name evidence="6" type="primary">tauB</name>
    <name evidence="6" type="ORF">BN46_1004</name>
    <name evidence="7" type="ORF">HMPREF9719_01222</name>
</gene>
<dbReference type="EC" id="3.6.3.36" evidence="6"/>
<dbReference type="PANTHER" id="PTHR42788">
    <property type="entry name" value="TAURINE IMPORT ATP-BINDING PROTEIN-RELATED"/>
    <property type="match status" value="1"/>
</dbReference>
<keyword evidence="3 6" id="KW-0067">ATP-binding</keyword>
<dbReference type="EMBL" id="CAJZ01000139">
    <property type="protein sequence ID" value="CCI83732.1"/>
    <property type="molecule type" value="Genomic_DNA"/>
</dbReference>
<evidence type="ECO:0000256" key="1">
    <source>
        <dbReference type="ARBA" id="ARBA00022448"/>
    </source>
</evidence>
<evidence type="ECO:0000313" key="8">
    <source>
        <dbReference type="Proteomes" id="UP000006078"/>
    </source>
</evidence>
<dbReference type="GO" id="GO:0016887">
    <property type="term" value="F:ATP hydrolysis activity"/>
    <property type="evidence" value="ECO:0007669"/>
    <property type="project" value="InterPro"/>
</dbReference>
<evidence type="ECO:0000259" key="5">
    <source>
        <dbReference type="PROSITE" id="PS50893"/>
    </source>
</evidence>
<dbReference type="Proteomes" id="UP000011016">
    <property type="component" value="Unassembled WGS sequence"/>
</dbReference>
<evidence type="ECO:0000313" key="7">
    <source>
        <dbReference type="EMBL" id="EJZ81847.1"/>
    </source>
</evidence>
<keyword evidence="2" id="KW-0547">Nucleotide-binding</keyword>
<evidence type="ECO:0000256" key="3">
    <source>
        <dbReference type="ARBA" id="ARBA00022840"/>
    </source>
</evidence>
<evidence type="ECO:0000256" key="2">
    <source>
        <dbReference type="ARBA" id="ARBA00022741"/>
    </source>
</evidence>
<keyword evidence="6" id="KW-0378">Hydrolase</keyword>
<dbReference type="Pfam" id="PF00005">
    <property type="entry name" value="ABC_tran"/>
    <property type="match status" value="1"/>
</dbReference>
<dbReference type="PROSITE" id="PS50893">
    <property type="entry name" value="ABC_TRANSPORTER_2"/>
    <property type="match status" value="1"/>
</dbReference>
<dbReference type="InterPro" id="IPR027417">
    <property type="entry name" value="P-loop_NTPase"/>
</dbReference>
<dbReference type="SUPFAM" id="SSF52540">
    <property type="entry name" value="P-loop containing nucleoside triphosphate hydrolases"/>
    <property type="match status" value="1"/>
</dbReference>
<dbReference type="InterPro" id="IPR003439">
    <property type="entry name" value="ABC_transporter-like_ATP-bd"/>
</dbReference>
<proteinExistence type="predicted"/>
<dbReference type="InterPro" id="IPR017871">
    <property type="entry name" value="ABC_transporter-like_CS"/>
</dbReference>
<dbReference type="CDD" id="cd03293">
    <property type="entry name" value="ABC_NrtD_SsuB_transporters"/>
    <property type="match status" value="1"/>
</dbReference>
<keyword evidence="8" id="KW-1185">Reference proteome</keyword>
<evidence type="ECO:0000256" key="4">
    <source>
        <dbReference type="SAM" id="MobiDB-lite"/>
    </source>
</evidence>
<dbReference type="Proteomes" id="UP000006078">
    <property type="component" value="Unassembled WGS sequence"/>
</dbReference>
<dbReference type="RefSeq" id="WP_004601112.1">
    <property type="nucleotide sequence ID" value="NZ_HF541867.1"/>
</dbReference>
<dbReference type="OrthoDB" id="8773773at2"/>
<dbReference type="InterPro" id="IPR050166">
    <property type="entry name" value="ABC_transporter_ATP-bind"/>
</dbReference>
<evidence type="ECO:0000313" key="9">
    <source>
        <dbReference type="Proteomes" id="UP000011016"/>
    </source>
</evidence>
<dbReference type="STRING" id="29321.AAV33_02465"/>
<evidence type="ECO:0000313" key="6">
    <source>
        <dbReference type="EMBL" id="CCI83732.1"/>
    </source>
</evidence>
<name>I7L9D5_9CORY</name>
<accession>I7L9D5</accession>
<feature type="domain" description="ABC transporter" evidence="5">
    <location>
        <begin position="2"/>
        <end position="237"/>
    </location>
</feature>
<dbReference type="EMBL" id="AHAE01000056">
    <property type="protein sequence ID" value="EJZ81847.1"/>
    <property type="molecule type" value="Genomic_DNA"/>
</dbReference>
<dbReference type="SMART" id="SM00382">
    <property type="entry name" value="AAA"/>
    <property type="match status" value="1"/>
</dbReference>
<dbReference type="eggNOG" id="COG1116">
    <property type="taxonomic scope" value="Bacteria"/>
</dbReference>
<dbReference type="GO" id="GO:0005524">
    <property type="term" value="F:ATP binding"/>
    <property type="evidence" value="ECO:0007669"/>
    <property type="project" value="UniProtKB-KW"/>
</dbReference>
<protein>
    <submittedName>
        <fullName evidence="6">Sulfonate/nitrate/taurine transport system ATP-binding protein</fullName>
        <ecNumber evidence="6">3.6.3.36</ecNumber>
    </submittedName>
</protein>
<dbReference type="PANTHER" id="PTHR42788:SF13">
    <property type="entry name" value="ALIPHATIC SULFONATES IMPORT ATP-BINDING PROTEIN SSUB"/>
    <property type="match status" value="1"/>
</dbReference>
<dbReference type="PROSITE" id="PS00211">
    <property type="entry name" value="ABC_TRANSPORTER_1"/>
    <property type="match status" value="1"/>
</dbReference>
<reference evidence="7 8" key="2">
    <citation type="submission" date="2012-08" db="EMBL/GenBank/DDBJ databases">
        <title>The Genome Sequence of Turicella otitidis ATCC 51513.</title>
        <authorList>
            <consortium name="The Broad Institute Genome Sequencing Platform"/>
            <person name="Earl A."/>
            <person name="Ward D."/>
            <person name="Feldgarden M."/>
            <person name="Gevers D."/>
            <person name="Huys G."/>
            <person name="Walker B."/>
            <person name="Young S.K."/>
            <person name="Zeng Q."/>
            <person name="Gargeya S."/>
            <person name="Fitzgerald M."/>
            <person name="Haas B."/>
            <person name="Abouelleil A."/>
            <person name="Alvarado L."/>
            <person name="Arachchi H.M."/>
            <person name="Berlin A.M."/>
            <person name="Chapman S.B."/>
            <person name="Goldberg J."/>
            <person name="Griggs A."/>
            <person name="Gujja S."/>
            <person name="Hansen M."/>
            <person name="Howarth C."/>
            <person name="Imamovic A."/>
            <person name="Larimer J."/>
            <person name="McCowen C."/>
            <person name="Montmayeur A."/>
            <person name="Murphy C."/>
            <person name="Neiman D."/>
            <person name="Pearson M."/>
            <person name="Priest M."/>
            <person name="Roberts A."/>
            <person name="Saif S."/>
            <person name="Shea T."/>
            <person name="Sisk P."/>
            <person name="Sykes S."/>
            <person name="Wortman J."/>
            <person name="Nusbaum C."/>
            <person name="Birren B."/>
        </authorList>
    </citation>
    <scope>NUCLEOTIDE SEQUENCE [LARGE SCALE GENOMIC DNA]</scope>
    <source>
        <strain evidence="7 8">ATCC 51513</strain>
    </source>
</reference>
<sequence>MLSATNISHTFTTTSGEEVEALRDISLTIPGGQVVSIVGPSGCGKSTLLRIFGGFFPPTSGEVAGGPDDEEQKPITGPGTDRGMIFQAPNLFPWLDVRRNVRLASTFTGDGEAAREADTLLELVGLEKAKNRYPYELSGGMQQRAQIARVLAASPPNVLMDEPFGALDPFTRENLQAELLRVWSRYKPTIVFITHSVEEAIIVGDRVVVMAPHPGRIIGDIAVPDKLGAVTNLAPAIADMERAGAEDIPSRSALRAEIRRLVSEPELVELRRELTTHIAEAHAA</sequence>
<organism evidence="6 9">
    <name type="scientific">Corynebacterium otitidis ATCC 51513</name>
    <dbReference type="NCBI Taxonomy" id="883169"/>
    <lineage>
        <taxon>Bacteria</taxon>
        <taxon>Bacillati</taxon>
        <taxon>Actinomycetota</taxon>
        <taxon>Actinomycetes</taxon>
        <taxon>Mycobacteriales</taxon>
        <taxon>Corynebacteriaceae</taxon>
        <taxon>Corynebacterium</taxon>
    </lineage>
</organism>
<keyword evidence="1" id="KW-0813">Transport</keyword>
<feature type="region of interest" description="Disordered" evidence="4">
    <location>
        <begin position="60"/>
        <end position="81"/>
    </location>
</feature>
<dbReference type="InterPro" id="IPR003593">
    <property type="entry name" value="AAA+_ATPase"/>
</dbReference>
<dbReference type="AlphaFoldDB" id="I7L9D5"/>